<dbReference type="OrthoDB" id="3800213at2759"/>
<feature type="compositionally biased region" description="Polar residues" evidence="1">
    <location>
        <begin position="44"/>
        <end position="53"/>
    </location>
</feature>
<evidence type="ECO:0000256" key="1">
    <source>
        <dbReference type="SAM" id="MobiDB-lite"/>
    </source>
</evidence>
<evidence type="ECO:0000313" key="2">
    <source>
        <dbReference type="EMBL" id="KAF1968290.1"/>
    </source>
</evidence>
<gene>
    <name evidence="2" type="ORF">BU23DRAFT_602335</name>
</gene>
<accession>A0A6A5UV48</accession>
<dbReference type="Proteomes" id="UP000800036">
    <property type="component" value="Unassembled WGS sequence"/>
</dbReference>
<reference evidence="2" key="1">
    <citation type="journal article" date="2020" name="Stud. Mycol.">
        <title>101 Dothideomycetes genomes: a test case for predicting lifestyles and emergence of pathogens.</title>
        <authorList>
            <person name="Haridas S."/>
            <person name="Albert R."/>
            <person name="Binder M."/>
            <person name="Bloem J."/>
            <person name="Labutti K."/>
            <person name="Salamov A."/>
            <person name="Andreopoulos B."/>
            <person name="Baker S."/>
            <person name="Barry K."/>
            <person name="Bills G."/>
            <person name="Bluhm B."/>
            <person name="Cannon C."/>
            <person name="Castanera R."/>
            <person name="Culley D."/>
            <person name="Daum C."/>
            <person name="Ezra D."/>
            <person name="Gonzalez J."/>
            <person name="Henrissat B."/>
            <person name="Kuo A."/>
            <person name="Liang C."/>
            <person name="Lipzen A."/>
            <person name="Lutzoni F."/>
            <person name="Magnuson J."/>
            <person name="Mondo S."/>
            <person name="Nolan M."/>
            <person name="Ohm R."/>
            <person name="Pangilinan J."/>
            <person name="Park H.-J."/>
            <person name="Ramirez L."/>
            <person name="Alfaro M."/>
            <person name="Sun H."/>
            <person name="Tritt A."/>
            <person name="Yoshinaga Y."/>
            <person name="Zwiers L.-H."/>
            <person name="Turgeon B."/>
            <person name="Goodwin S."/>
            <person name="Spatafora J."/>
            <person name="Crous P."/>
            <person name="Grigoriev I."/>
        </authorList>
    </citation>
    <scope>NUCLEOTIDE SEQUENCE</scope>
    <source>
        <strain evidence="2">CBS 107.79</strain>
    </source>
</reference>
<proteinExistence type="predicted"/>
<evidence type="ECO:0000313" key="3">
    <source>
        <dbReference type="Proteomes" id="UP000800036"/>
    </source>
</evidence>
<dbReference type="AlphaFoldDB" id="A0A6A5UV48"/>
<feature type="compositionally biased region" description="Basic and acidic residues" evidence="1">
    <location>
        <begin position="14"/>
        <end position="30"/>
    </location>
</feature>
<keyword evidence="3" id="KW-1185">Reference proteome</keyword>
<feature type="compositionally biased region" description="Basic and acidic residues" evidence="1">
    <location>
        <begin position="57"/>
        <end position="70"/>
    </location>
</feature>
<feature type="region of interest" description="Disordered" evidence="1">
    <location>
        <begin position="1"/>
        <end position="88"/>
    </location>
</feature>
<feature type="compositionally biased region" description="Pro residues" evidence="1">
    <location>
        <begin position="73"/>
        <end position="88"/>
    </location>
</feature>
<name>A0A6A5UV48_9PLEO</name>
<sequence length="404" mass="45380">MSPVETYNTCKHHAHEERRHSHANMERTEVPGDAGAESPIVVQAVSSSLSTGGESPGRSDHGSGTDDHDTLPSSPPPSSPPVGLPAVVLPPQPQCDDRICCHPMSMPHCLPLPISNQFGNCTLNLRNPTRSGTNHPTRVCITCRRDGEAQRLNELDRVVDENLRSGMKAKLCKTCTWDEMQLYWQRVNSPRSTHPSLNGAQLNGWPTRPGNLWTSTAQNLCTCIQNVHNLHRGGVVCCHACRDEWFLRNVTRPQAVHDAMVYTKTSSIISGKRRITNLFDPNSNRVQQRHLNARIQKRTLPRYPCGKETVPPLEAANEFILYCMVCMGVLVQRHNIPDKYAEHRMPPLLRTTRVTRGAQNGYKNTLSPHNATRHHRFRVNIKRGWMSRNPLLAPDRFVTAPVSR</sequence>
<protein>
    <submittedName>
        <fullName evidence="2">Uncharacterized protein</fullName>
    </submittedName>
</protein>
<organism evidence="2 3">
    <name type="scientific">Bimuria novae-zelandiae CBS 107.79</name>
    <dbReference type="NCBI Taxonomy" id="1447943"/>
    <lineage>
        <taxon>Eukaryota</taxon>
        <taxon>Fungi</taxon>
        <taxon>Dikarya</taxon>
        <taxon>Ascomycota</taxon>
        <taxon>Pezizomycotina</taxon>
        <taxon>Dothideomycetes</taxon>
        <taxon>Pleosporomycetidae</taxon>
        <taxon>Pleosporales</taxon>
        <taxon>Massarineae</taxon>
        <taxon>Didymosphaeriaceae</taxon>
        <taxon>Bimuria</taxon>
    </lineage>
</organism>
<dbReference type="EMBL" id="ML976722">
    <property type="protein sequence ID" value="KAF1968290.1"/>
    <property type="molecule type" value="Genomic_DNA"/>
</dbReference>